<dbReference type="STRING" id="31246.A0A183NQG6"/>
<proteinExistence type="predicted"/>
<dbReference type="AlphaFoldDB" id="A0A183NQG6"/>
<feature type="non-terminal residue" evidence="1">
    <location>
        <position position="205"/>
    </location>
</feature>
<organism evidence="1 2">
    <name type="scientific">Schistosoma mattheei</name>
    <dbReference type="NCBI Taxonomy" id="31246"/>
    <lineage>
        <taxon>Eukaryota</taxon>
        <taxon>Metazoa</taxon>
        <taxon>Spiralia</taxon>
        <taxon>Lophotrochozoa</taxon>
        <taxon>Platyhelminthes</taxon>
        <taxon>Trematoda</taxon>
        <taxon>Digenea</taxon>
        <taxon>Strigeidida</taxon>
        <taxon>Schistosomatoidea</taxon>
        <taxon>Schistosomatidae</taxon>
        <taxon>Schistosoma</taxon>
    </lineage>
</organism>
<reference evidence="1 2" key="1">
    <citation type="submission" date="2018-11" db="EMBL/GenBank/DDBJ databases">
        <authorList>
            <consortium name="Pathogen Informatics"/>
        </authorList>
    </citation>
    <scope>NUCLEOTIDE SEQUENCE [LARGE SCALE GENOMIC DNA]</scope>
    <source>
        <strain>Denwood</strain>
        <strain evidence="2">Zambia</strain>
    </source>
</reference>
<keyword evidence="2" id="KW-1185">Reference proteome</keyword>
<dbReference type="EMBL" id="UZAL01011780">
    <property type="protein sequence ID" value="VDP05741.1"/>
    <property type="molecule type" value="Genomic_DNA"/>
</dbReference>
<protein>
    <submittedName>
        <fullName evidence="1">Uncharacterized protein</fullName>
    </submittedName>
</protein>
<evidence type="ECO:0000313" key="2">
    <source>
        <dbReference type="Proteomes" id="UP000269396"/>
    </source>
</evidence>
<sequence length="205" mass="22800">MSSEVIPANTSVNNRNQEVFNDDIGDGDCIHEKSIHDSICVLTLNDEDITMNNNDNTNETASNKLSIDNNIKDNKSFKHSKSSISHIDNNIQNKLTKNLTGKVISNTNCDKSITDTNSCYLTSTVQLHSDESTYSDDHIPIRSNRSNKQLLQTTGTMNSNAMICKHTGKEKHFVIKEQEISTILDKPNGISCISNVNPNVLSVFR</sequence>
<accession>A0A183NQG6</accession>
<evidence type="ECO:0000313" key="1">
    <source>
        <dbReference type="EMBL" id="VDP05741.1"/>
    </source>
</evidence>
<name>A0A183NQG6_9TREM</name>
<gene>
    <name evidence="1" type="ORF">SMTD_LOCUS4353</name>
</gene>
<dbReference type="Proteomes" id="UP000269396">
    <property type="component" value="Unassembled WGS sequence"/>
</dbReference>